<dbReference type="Gene3D" id="1.10.10.10">
    <property type="entry name" value="Winged helix-like DNA-binding domain superfamily/Winged helix DNA-binding domain"/>
    <property type="match status" value="1"/>
</dbReference>
<comment type="similarity">
    <text evidence="1">Belongs to the sigma-70 factor family. ECF subfamily.</text>
</comment>
<feature type="domain" description="RNA polymerase sigma factor 70 region 4 type 2" evidence="7">
    <location>
        <begin position="112"/>
        <end position="162"/>
    </location>
</feature>
<feature type="domain" description="RNA polymerase sigma-70 region 2" evidence="6">
    <location>
        <begin position="17"/>
        <end position="85"/>
    </location>
</feature>
<comment type="caution">
    <text evidence="8">The sequence shown here is derived from an EMBL/GenBank/DDBJ whole genome shotgun (WGS) entry which is preliminary data.</text>
</comment>
<keyword evidence="3" id="KW-0731">Sigma factor</keyword>
<dbReference type="SUPFAM" id="SSF88946">
    <property type="entry name" value="Sigma2 domain of RNA polymerase sigma factors"/>
    <property type="match status" value="1"/>
</dbReference>
<evidence type="ECO:0000259" key="7">
    <source>
        <dbReference type="Pfam" id="PF08281"/>
    </source>
</evidence>
<protein>
    <submittedName>
        <fullName evidence="8">Sigma-70 family RNA polymerase sigma factor</fullName>
    </submittedName>
</protein>
<keyword evidence="5" id="KW-0804">Transcription</keyword>
<dbReference type="Pfam" id="PF04542">
    <property type="entry name" value="Sigma70_r2"/>
    <property type="match status" value="1"/>
</dbReference>
<gene>
    <name evidence="8" type="ORF">E3T28_13275</name>
</gene>
<dbReference type="InterPro" id="IPR013249">
    <property type="entry name" value="RNA_pol_sigma70_r4_t2"/>
</dbReference>
<evidence type="ECO:0000256" key="3">
    <source>
        <dbReference type="ARBA" id="ARBA00023082"/>
    </source>
</evidence>
<dbReference type="InterPro" id="IPR036388">
    <property type="entry name" value="WH-like_DNA-bd_sf"/>
</dbReference>
<dbReference type="NCBIfam" id="TIGR02937">
    <property type="entry name" value="sigma70-ECF"/>
    <property type="match status" value="1"/>
</dbReference>
<dbReference type="InterPro" id="IPR013324">
    <property type="entry name" value="RNA_pol_sigma_r3/r4-like"/>
</dbReference>
<dbReference type="PANTHER" id="PTHR43133:SF8">
    <property type="entry name" value="RNA POLYMERASE SIGMA FACTOR HI_1459-RELATED"/>
    <property type="match status" value="1"/>
</dbReference>
<dbReference type="InterPro" id="IPR007627">
    <property type="entry name" value="RNA_pol_sigma70_r2"/>
</dbReference>
<proteinExistence type="inferred from homology"/>
<dbReference type="Pfam" id="PF08281">
    <property type="entry name" value="Sigma70_r4_2"/>
    <property type="match status" value="1"/>
</dbReference>
<keyword evidence="2" id="KW-0805">Transcription regulation</keyword>
<evidence type="ECO:0000256" key="2">
    <source>
        <dbReference type="ARBA" id="ARBA00023015"/>
    </source>
</evidence>
<evidence type="ECO:0000259" key="6">
    <source>
        <dbReference type="Pfam" id="PF04542"/>
    </source>
</evidence>
<dbReference type="Gene3D" id="1.10.1740.10">
    <property type="match status" value="1"/>
</dbReference>
<accession>A0ABY2IVI3</accession>
<reference evidence="8 9" key="1">
    <citation type="submission" date="2019-03" db="EMBL/GenBank/DDBJ databases">
        <title>Genomics of glacier-inhabiting Cryobacterium strains.</title>
        <authorList>
            <person name="Liu Q."/>
            <person name="Xin Y.-H."/>
        </authorList>
    </citation>
    <scope>NUCLEOTIDE SEQUENCE [LARGE SCALE GENOMIC DNA]</scope>
    <source>
        <strain evidence="8 9">TMT1-23-1</strain>
    </source>
</reference>
<dbReference type="Proteomes" id="UP000297853">
    <property type="component" value="Unassembled WGS sequence"/>
</dbReference>
<keyword evidence="4" id="KW-0238">DNA-binding</keyword>
<name>A0ABY2IVI3_9MICO</name>
<dbReference type="InterPro" id="IPR013325">
    <property type="entry name" value="RNA_pol_sigma_r2"/>
</dbReference>
<evidence type="ECO:0000313" key="8">
    <source>
        <dbReference type="EMBL" id="TFC95632.1"/>
    </source>
</evidence>
<dbReference type="PANTHER" id="PTHR43133">
    <property type="entry name" value="RNA POLYMERASE ECF-TYPE SIGMA FACTO"/>
    <property type="match status" value="1"/>
</dbReference>
<dbReference type="SUPFAM" id="SSF88659">
    <property type="entry name" value="Sigma3 and sigma4 domains of RNA polymerase sigma factors"/>
    <property type="match status" value="1"/>
</dbReference>
<organism evidence="8 9">
    <name type="scientific">Cryobacterium sinapicolor</name>
    <dbReference type="NCBI Taxonomy" id="1259236"/>
    <lineage>
        <taxon>Bacteria</taxon>
        <taxon>Bacillati</taxon>
        <taxon>Actinomycetota</taxon>
        <taxon>Actinomycetes</taxon>
        <taxon>Micrococcales</taxon>
        <taxon>Microbacteriaceae</taxon>
        <taxon>Cryobacterium</taxon>
    </lineage>
</organism>
<dbReference type="InterPro" id="IPR014284">
    <property type="entry name" value="RNA_pol_sigma-70_dom"/>
</dbReference>
<evidence type="ECO:0000313" key="9">
    <source>
        <dbReference type="Proteomes" id="UP000297853"/>
    </source>
</evidence>
<evidence type="ECO:0000256" key="5">
    <source>
        <dbReference type="ARBA" id="ARBA00023163"/>
    </source>
</evidence>
<dbReference type="CDD" id="cd06171">
    <property type="entry name" value="Sigma70_r4"/>
    <property type="match status" value="1"/>
</dbReference>
<keyword evidence="9" id="KW-1185">Reference proteome</keyword>
<dbReference type="EMBL" id="SOGQ01000076">
    <property type="protein sequence ID" value="TFC95632.1"/>
    <property type="molecule type" value="Genomic_DNA"/>
</dbReference>
<evidence type="ECO:0000256" key="4">
    <source>
        <dbReference type="ARBA" id="ARBA00023125"/>
    </source>
</evidence>
<sequence length="185" mass="20630">MGLKPTGESSAARFGELYDCTYADVLRFVRRRAGPDSAEDVAHEAFLVAWRRLEDVPVECHAARAWLFGIARNCLLSDLRGHARRNALSVRIASETLTTTDPDDGLALRLDLVTAWHQLRADEQEVLSLAIWEDLSSQLAGRVLGISSAAYRIRLHRARAKLRQLLDTATFPASTADYLVTERTI</sequence>
<evidence type="ECO:0000256" key="1">
    <source>
        <dbReference type="ARBA" id="ARBA00010641"/>
    </source>
</evidence>
<dbReference type="InterPro" id="IPR039425">
    <property type="entry name" value="RNA_pol_sigma-70-like"/>
</dbReference>